<name>A0A542X7W9_9MICO</name>
<evidence type="ECO:0000256" key="2">
    <source>
        <dbReference type="ARBA" id="ARBA00022448"/>
    </source>
</evidence>
<accession>A0A542X7W9</accession>
<dbReference type="InterPro" id="IPR003439">
    <property type="entry name" value="ABC_transporter-like_ATP-bd"/>
</dbReference>
<evidence type="ECO:0000256" key="4">
    <source>
        <dbReference type="ARBA" id="ARBA00022840"/>
    </source>
</evidence>
<dbReference type="SUPFAM" id="SSF52540">
    <property type="entry name" value="P-loop containing nucleoside triphosphate hydrolases"/>
    <property type="match status" value="1"/>
</dbReference>
<comment type="caution">
    <text evidence="6">The sequence shown here is derived from an EMBL/GenBank/DDBJ whole genome shotgun (WGS) entry which is preliminary data.</text>
</comment>
<feature type="domain" description="ABC transporter" evidence="5">
    <location>
        <begin position="6"/>
        <end position="231"/>
    </location>
</feature>
<dbReference type="Gene3D" id="3.40.50.300">
    <property type="entry name" value="P-loop containing nucleotide triphosphate hydrolases"/>
    <property type="match status" value="1"/>
</dbReference>
<evidence type="ECO:0000313" key="7">
    <source>
        <dbReference type="Proteomes" id="UP000318336"/>
    </source>
</evidence>
<comment type="similarity">
    <text evidence="1">Belongs to the ABC transporter superfamily.</text>
</comment>
<dbReference type="AlphaFoldDB" id="A0A542X7W9"/>
<evidence type="ECO:0000259" key="5">
    <source>
        <dbReference type="PROSITE" id="PS50893"/>
    </source>
</evidence>
<evidence type="ECO:0000256" key="3">
    <source>
        <dbReference type="ARBA" id="ARBA00022741"/>
    </source>
</evidence>
<dbReference type="EMBL" id="VFOK01000001">
    <property type="protein sequence ID" value="TQL31914.1"/>
    <property type="molecule type" value="Genomic_DNA"/>
</dbReference>
<keyword evidence="4" id="KW-0067">ATP-binding</keyword>
<keyword evidence="2" id="KW-0813">Transport</keyword>
<gene>
    <name evidence="6" type="ORF">FB554_0028</name>
</gene>
<dbReference type="InterPro" id="IPR003593">
    <property type="entry name" value="AAA+_ATPase"/>
</dbReference>
<dbReference type="OrthoDB" id="9804819at2"/>
<dbReference type="Proteomes" id="UP000318336">
    <property type="component" value="Unassembled WGS sequence"/>
</dbReference>
<dbReference type="PANTHER" id="PTHR43335">
    <property type="entry name" value="ABC TRANSPORTER, ATP-BINDING PROTEIN"/>
    <property type="match status" value="1"/>
</dbReference>
<dbReference type="SMART" id="SM00382">
    <property type="entry name" value="AAA"/>
    <property type="match status" value="1"/>
</dbReference>
<dbReference type="RefSeq" id="WP_142004087.1">
    <property type="nucleotide sequence ID" value="NZ_CAJTBP010000001.1"/>
</dbReference>
<evidence type="ECO:0000256" key="1">
    <source>
        <dbReference type="ARBA" id="ARBA00005417"/>
    </source>
</evidence>
<keyword evidence="7" id="KW-1185">Reference proteome</keyword>
<keyword evidence="3" id="KW-0547">Nucleotide-binding</keyword>
<evidence type="ECO:0000313" key="6">
    <source>
        <dbReference type="EMBL" id="TQL31914.1"/>
    </source>
</evidence>
<dbReference type="PANTHER" id="PTHR43335:SF2">
    <property type="entry name" value="ABC TRANSPORTER, ATP-BINDING PROTEIN"/>
    <property type="match status" value="1"/>
</dbReference>
<dbReference type="InterPro" id="IPR027417">
    <property type="entry name" value="P-loop_NTPase"/>
</dbReference>
<dbReference type="Pfam" id="PF00005">
    <property type="entry name" value="ABC_tran"/>
    <property type="match status" value="1"/>
</dbReference>
<reference evidence="6 7" key="1">
    <citation type="submission" date="2019-06" db="EMBL/GenBank/DDBJ databases">
        <title>Sequencing the genomes of 1000 actinobacteria strains.</title>
        <authorList>
            <person name="Klenk H.-P."/>
        </authorList>
    </citation>
    <scope>NUCLEOTIDE SEQUENCE [LARGE SCALE GENOMIC DNA]</scope>
    <source>
        <strain evidence="6 7">DSM 24617</strain>
    </source>
</reference>
<protein>
    <submittedName>
        <fullName evidence="6">ABC-type multidrug transport system ATPase subunit</fullName>
    </submittedName>
</protein>
<dbReference type="GO" id="GO:0005524">
    <property type="term" value="F:ATP binding"/>
    <property type="evidence" value="ECO:0007669"/>
    <property type="project" value="UniProtKB-KW"/>
</dbReference>
<dbReference type="GO" id="GO:0016887">
    <property type="term" value="F:ATP hydrolysis activity"/>
    <property type="evidence" value="ECO:0007669"/>
    <property type="project" value="InterPro"/>
</dbReference>
<proteinExistence type="inferred from homology"/>
<dbReference type="PROSITE" id="PS50893">
    <property type="entry name" value="ABC_TRANSPORTER_2"/>
    <property type="match status" value="1"/>
</dbReference>
<organism evidence="6 7">
    <name type="scientific">Barrientosiimonas humi</name>
    <dbReference type="NCBI Taxonomy" id="999931"/>
    <lineage>
        <taxon>Bacteria</taxon>
        <taxon>Bacillati</taxon>
        <taxon>Actinomycetota</taxon>
        <taxon>Actinomycetes</taxon>
        <taxon>Micrococcales</taxon>
        <taxon>Dermacoccaceae</taxon>
        <taxon>Barrientosiimonas</taxon>
    </lineage>
</organism>
<sequence length="245" mass="27068">MRSIVVDHVSLRYRRSSRAALQDVTCELRPGVTGLVGVNGAGKSSLLSLIATGRRPSSGRITWDESEPSLADVRRETSWVPQAAAPPRNFTAEEFLTYGCFLKDVPRRARTSRVEHALESVCLLDSRRVKCGALSGGQVRRLGIAWGMLSEPQVLLLDEPTAGLDVYQRRGVRELMRAGLAPMVVVSSHSFNDLESVADRLLVLDSGRLVFEGSMQQVRERLSAVESHDPEERFVALLDSVREVE</sequence>